<name>B9YCC6_9FIRM</name>
<keyword evidence="2 6" id="KW-0328">Glycosyltransferase</keyword>
<comment type="caution">
    <text evidence="6">The sequence shown here is derived from an EMBL/GenBank/DDBJ whole genome shotgun (WGS) entry which is preliminary data.</text>
</comment>
<feature type="transmembrane region" description="Helical" evidence="4">
    <location>
        <begin position="16"/>
        <end position="39"/>
    </location>
</feature>
<dbReference type="InterPro" id="IPR029044">
    <property type="entry name" value="Nucleotide-diphossugar_trans"/>
</dbReference>
<gene>
    <name evidence="6" type="ORF">HOLDEFILI_03485</name>
</gene>
<evidence type="ECO:0000256" key="3">
    <source>
        <dbReference type="ARBA" id="ARBA00022679"/>
    </source>
</evidence>
<dbReference type="Proteomes" id="UP000005950">
    <property type="component" value="Unassembled WGS sequence"/>
</dbReference>
<reference evidence="6 7" key="2">
    <citation type="submission" date="2009-02" db="EMBL/GenBank/DDBJ databases">
        <title>Draft genome sequence of Holdemania filiformis DSM 12042.</title>
        <authorList>
            <person name="Sudarsanam P."/>
            <person name="Ley R."/>
            <person name="Guruge J."/>
            <person name="Turnbaugh P.J."/>
            <person name="Mahowald M."/>
            <person name="Liep D."/>
            <person name="Gordon J."/>
        </authorList>
    </citation>
    <scope>NUCLEOTIDE SEQUENCE [LARGE SCALE GENOMIC DNA]</scope>
    <source>
        <strain evidence="6 7">DSM 12042</strain>
    </source>
</reference>
<dbReference type="RefSeq" id="WP_006060637.1">
    <property type="nucleotide sequence ID" value="NZ_GG657561.1"/>
</dbReference>
<keyword evidence="3 6" id="KW-0808">Transferase</keyword>
<dbReference type="OrthoDB" id="9768769at2"/>
<dbReference type="STRING" id="545696.HOLDEFILI_03485"/>
<feature type="transmembrane region" description="Helical" evidence="4">
    <location>
        <begin position="387"/>
        <end position="408"/>
    </location>
</feature>
<dbReference type="EMBL" id="ACCF01000219">
    <property type="protein sequence ID" value="EEF66355.1"/>
    <property type="molecule type" value="Genomic_DNA"/>
</dbReference>
<dbReference type="EC" id="2.4.-.-" evidence="6"/>
<proteinExistence type="inferred from homology"/>
<dbReference type="CDD" id="cd06423">
    <property type="entry name" value="CESA_like"/>
    <property type="match status" value="1"/>
</dbReference>
<evidence type="ECO:0000313" key="6">
    <source>
        <dbReference type="EMBL" id="EEF66355.1"/>
    </source>
</evidence>
<evidence type="ECO:0000259" key="5">
    <source>
        <dbReference type="Pfam" id="PF00535"/>
    </source>
</evidence>
<feature type="transmembrane region" description="Helical" evidence="4">
    <location>
        <begin position="362"/>
        <end position="380"/>
    </location>
</feature>
<dbReference type="eggNOG" id="COG1215">
    <property type="taxonomic scope" value="Bacteria"/>
</dbReference>
<accession>B9YCC6</accession>
<comment type="similarity">
    <text evidence="1">Belongs to the glycosyltransferase 2 family.</text>
</comment>
<dbReference type="PANTHER" id="PTHR43630:SF1">
    <property type="entry name" value="POLY-BETA-1,6-N-ACETYL-D-GLUCOSAMINE SYNTHASE"/>
    <property type="match status" value="1"/>
</dbReference>
<dbReference type="HOGENOM" id="CLU_044042_1_0_9"/>
<keyword evidence="4" id="KW-1133">Transmembrane helix</keyword>
<evidence type="ECO:0000256" key="2">
    <source>
        <dbReference type="ARBA" id="ARBA00022676"/>
    </source>
</evidence>
<dbReference type="SUPFAM" id="SSF53448">
    <property type="entry name" value="Nucleotide-diphospho-sugar transferases"/>
    <property type="match status" value="1"/>
</dbReference>
<feature type="domain" description="Glycosyltransferase 2-like" evidence="5">
    <location>
        <begin position="60"/>
        <end position="230"/>
    </location>
</feature>
<organism evidence="6 7">
    <name type="scientific">Holdemania filiformis DSM 12042</name>
    <dbReference type="NCBI Taxonomy" id="545696"/>
    <lineage>
        <taxon>Bacteria</taxon>
        <taxon>Bacillati</taxon>
        <taxon>Bacillota</taxon>
        <taxon>Erysipelotrichia</taxon>
        <taxon>Erysipelotrichales</taxon>
        <taxon>Erysipelotrichaceae</taxon>
        <taxon>Holdemania</taxon>
    </lineage>
</organism>
<reference evidence="6 7" key="1">
    <citation type="submission" date="2008-12" db="EMBL/GenBank/DDBJ databases">
        <authorList>
            <person name="Fulton L."/>
            <person name="Clifton S."/>
            <person name="Fulton B."/>
            <person name="Xu J."/>
            <person name="Minx P."/>
            <person name="Pepin K.H."/>
            <person name="Johnson M."/>
            <person name="Bhonagiri V."/>
            <person name="Nash W.E."/>
            <person name="Mardis E.R."/>
            <person name="Wilson R.K."/>
        </authorList>
    </citation>
    <scope>NUCLEOTIDE SEQUENCE [LARGE SCALE GENOMIC DNA]</scope>
    <source>
        <strain evidence="6 7">DSM 12042</strain>
    </source>
</reference>
<dbReference type="Gene3D" id="3.90.550.10">
    <property type="entry name" value="Spore Coat Polysaccharide Biosynthesis Protein SpsA, Chain A"/>
    <property type="match status" value="1"/>
</dbReference>
<evidence type="ECO:0000256" key="1">
    <source>
        <dbReference type="ARBA" id="ARBA00006739"/>
    </source>
</evidence>
<dbReference type="InterPro" id="IPR001173">
    <property type="entry name" value="Glyco_trans_2-like"/>
</dbReference>
<dbReference type="GO" id="GO:0016757">
    <property type="term" value="F:glycosyltransferase activity"/>
    <property type="evidence" value="ECO:0007669"/>
    <property type="project" value="UniProtKB-KW"/>
</dbReference>
<dbReference type="PANTHER" id="PTHR43630">
    <property type="entry name" value="POLY-BETA-1,6-N-ACETYL-D-GLUCOSAMINE SYNTHASE"/>
    <property type="match status" value="1"/>
</dbReference>
<keyword evidence="4" id="KW-0472">Membrane</keyword>
<protein>
    <submittedName>
        <fullName evidence="6">Glycosyltransferase, group 2 family protein</fullName>
        <ecNumber evidence="6">2.4.-.-</ecNumber>
    </submittedName>
</protein>
<evidence type="ECO:0000256" key="4">
    <source>
        <dbReference type="SAM" id="Phobius"/>
    </source>
</evidence>
<dbReference type="AlphaFoldDB" id="B9YCC6"/>
<dbReference type="Pfam" id="PF00535">
    <property type="entry name" value="Glycos_transf_2"/>
    <property type="match status" value="1"/>
</dbReference>
<feature type="transmembrane region" description="Helical" evidence="4">
    <location>
        <begin position="336"/>
        <end position="356"/>
    </location>
</feature>
<feature type="transmembrane region" description="Helical" evidence="4">
    <location>
        <begin position="420"/>
        <end position="444"/>
    </location>
</feature>
<keyword evidence="4" id="KW-0812">Transmembrane</keyword>
<sequence length="477" mass="54851">MMDLIKDFLANVEFFFVFYLIGYSTFLFISVVVGASVLYRNRYLEKMKNELKHDYYVPVSVIVPAHNEEVTVVDTVRSLLQLDYKLYEVLVVDDGSTDKTSQRLIKAFNLIETQRPIRLQVPCQKQKAVYEREIHGIRVTLIIKENGGKADALNMGINASRFPYFVCMDADSLLQRDSLEYAVRPLLESDEVIAVGGLVRISNGVTLENGKVKHYHLPFNPLVCMQILEYDRSFLASRILMDQYNGNLIISGAFGLFKKDLVITVGGYDRSTMGEDMELVTKLHVFCRAHDIPYAIRYAPDAICWSQAPSTLLDLTKQRRRWHIGLFQSLTKYRRLFLNFKYGFVSLISYFYYLLYELLSPYIELFGVLTIVLAWVTNLINYPFVVYFYLVYACFSGVLTLVAFFSRIHTQNLTISFSDVVKAVGLCLFEIIFLRLYLAAVRMLSLLSYRKRKNHWEAITRTANNPAVGVKEGGGEE</sequence>
<evidence type="ECO:0000313" key="7">
    <source>
        <dbReference type="Proteomes" id="UP000005950"/>
    </source>
</evidence>